<comment type="similarity">
    <text evidence="3 10 13">Belongs to the IPP transferase family.</text>
</comment>
<evidence type="ECO:0000256" key="6">
    <source>
        <dbReference type="ARBA" id="ARBA00022741"/>
    </source>
</evidence>
<evidence type="ECO:0000256" key="4">
    <source>
        <dbReference type="ARBA" id="ARBA00022679"/>
    </source>
</evidence>
<dbReference type="InterPro" id="IPR039657">
    <property type="entry name" value="Dimethylallyltransferase"/>
</dbReference>
<dbReference type="Gene3D" id="1.10.20.140">
    <property type="match status" value="1"/>
</dbReference>
<dbReference type="Pfam" id="PF01715">
    <property type="entry name" value="IPPT"/>
    <property type="match status" value="1"/>
</dbReference>
<dbReference type="InterPro" id="IPR018022">
    <property type="entry name" value="IPT"/>
</dbReference>
<dbReference type="GO" id="GO:0006400">
    <property type="term" value="P:tRNA modification"/>
    <property type="evidence" value="ECO:0007669"/>
    <property type="project" value="TreeGrafter"/>
</dbReference>
<evidence type="ECO:0000256" key="2">
    <source>
        <dbReference type="ARBA" id="ARBA00003213"/>
    </source>
</evidence>
<dbReference type="Proteomes" id="UP000268469">
    <property type="component" value="Unassembled WGS sequence"/>
</dbReference>
<evidence type="ECO:0000256" key="1">
    <source>
        <dbReference type="ARBA" id="ARBA00001946"/>
    </source>
</evidence>
<evidence type="ECO:0000256" key="11">
    <source>
        <dbReference type="RuleBase" id="RU003783"/>
    </source>
</evidence>
<proteinExistence type="inferred from homology"/>
<evidence type="ECO:0000256" key="7">
    <source>
        <dbReference type="ARBA" id="ARBA00022840"/>
    </source>
</evidence>
<organism evidence="14 15">
    <name type="scientific">candidate division WOR-3 bacterium</name>
    <dbReference type="NCBI Taxonomy" id="2052148"/>
    <lineage>
        <taxon>Bacteria</taxon>
        <taxon>Bacteria division WOR-3</taxon>
    </lineage>
</organism>
<keyword evidence="6 10" id="KW-0547">Nucleotide-binding</keyword>
<comment type="cofactor">
    <cofactor evidence="1 10">
        <name>Mg(2+)</name>
        <dbReference type="ChEBI" id="CHEBI:18420"/>
    </cofactor>
</comment>
<feature type="region of interest" description="Interaction with substrate tRNA" evidence="10">
    <location>
        <begin position="158"/>
        <end position="162"/>
    </location>
</feature>
<name>A0A660SGB8_UNCW3</name>
<dbReference type="PANTHER" id="PTHR11088:SF60">
    <property type="entry name" value="TRNA DIMETHYLALLYLTRANSFERASE"/>
    <property type="match status" value="1"/>
</dbReference>
<accession>A0A660SGB8</accession>
<evidence type="ECO:0000313" key="15">
    <source>
        <dbReference type="Proteomes" id="UP000268469"/>
    </source>
</evidence>
<dbReference type="SUPFAM" id="SSF52540">
    <property type="entry name" value="P-loop containing nucleoside triphosphate hydrolases"/>
    <property type="match status" value="1"/>
</dbReference>
<dbReference type="HAMAP" id="MF_00185">
    <property type="entry name" value="IPP_trans"/>
    <property type="match status" value="1"/>
</dbReference>
<dbReference type="EMBL" id="QNBE01000064">
    <property type="protein sequence ID" value="RKX69834.1"/>
    <property type="molecule type" value="Genomic_DNA"/>
</dbReference>
<feature type="region of interest" description="Interaction with substrate tRNA" evidence="10">
    <location>
        <begin position="34"/>
        <end position="37"/>
    </location>
</feature>
<protein>
    <recommendedName>
        <fullName evidence="10">tRNA dimethylallyltransferase</fullName>
        <ecNumber evidence="10">2.5.1.75</ecNumber>
    </recommendedName>
    <alternativeName>
        <fullName evidence="10">Dimethylallyl diphosphate:tRNA dimethylallyltransferase</fullName>
        <shortName evidence="10">DMAPP:tRNA dimethylallyltransferase</shortName>
        <shortName evidence="10">DMATase</shortName>
    </alternativeName>
    <alternativeName>
        <fullName evidence="10">Isopentenyl-diphosphate:tRNA isopentenyltransferase</fullName>
        <shortName evidence="10">IPP transferase</shortName>
        <shortName evidence="10">IPPT</shortName>
        <shortName evidence="10">IPTase</shortName>
    </alternativeName>
</protein>
<feature type="site" description="Interaction with substrate tRNA" evidence="10">
    <location>
        <position position="122"/>
    </location>
</feature>
<evidence type="ECO:0000256" key="8">
    <source>
        <dbReference type="ARBA" id="ARBA00022842"/>
    </source>
</evidence>
<evidence type="ECO:0000256" key="13">
    <source>
        <dbReference type="RuleBase" id="RU003785"/>
    </source>
</evidence>
<dbReference type="Gene3D" id="3.40.50.300">
    <property type="entry name" value="P-loop containing nucleotide triphosphate hydrolases"/>
    <property type="match status" value="1"/>
</dbReference>
<evidence type="ECO:0000313" key="14">
    <source>
        <dbReference type="EMBL" id="RKX69834.1"/>
    </source>
</evidence>
<comment type="caution">
    <text evidence="14">The sequence shown here is derived from an EMBL/GenBank/DDBJ whole genome shotgun (WGS) entry which is preliminary data.</text>
</comment>
<keyword evidence="8 10" id="KW-0460">Magnesium</keyword>
<comment type="subunit">
    <text evidence="10">Monomer.</text>
</comment>
<evidence type="ECO:0000256" key="10">
    <source>
        <dbReference type="HAMAP-Rule" id="MF_00185"/>
    </source>
</evidence>
<evidence type="ECO:0000256" key="5">
    <source>
        <dbReference type="ARBA" id="ARBA00022694"/>
    </source>
</evidence>
<dbReference type="GO" id="GO:0052381">
    <property type="term" value="F:tRNA dimethylallyltransferase activity"/>
    <property type="evidence" value="ECO:0007669"/>
    <property type="project" value="UniProtKB-UniRule"/>
</dbReference>
<comment type="function">
    <text evidence="2 10 12">Catalyzes the transfer of a dimethylallyl group onto the adenine at position 37 in tRNAs that read codons beginning with uridine, leading to the formation of N6-(dimethylallyl)adenosine (i(6)A).</text>
</comment>
<feature type="site" description="Interaction with substrate tRNA" evidence="10">
    <location>
        <position position="100"/>
    </location>
</feature>
<evidence type="ECO:0000256" key="3">
    <source>
        <dbReference type="ARBA" id="ARBA00005842"/>
    </source>
</evidence>
<feature type="binding site" evidence="10">
    <location>
        <begin position="11"/>
        <end position="16"/>
    </location>
    <ligand>
        <name>substrate</name>
    </ligand>
</feature>
<dbReference type="InterPro" id="IPR027417">
    <property type="entry name" value="P-loop_NTPase"/>
</dbReference>
<dbReference type="GO" id="GO:0005524">
    <property type="term" value="F:ATP binding"/>
    <property type="evidence" value="ECO:0007669"/>
    <property type="project" value="UniProtKB-UniRule"/>
</dbReference>
<keyword evidence="5 10" id="KW-0819">tRNA processing</keyword>
<gene>
    <name evidence="10" type="primary">miaA</name>
    <name evidence="14" type="ORF">DRP53_06985</name>
</gene>
<evidence type="ECO:0000256" key="12">
    <source>
        <dbReference type="RuleBase" id="RU003784"/>
    </source>
</evidence>
<dbReference type="EC" id="2.5.1.75" evidence="10"/>
<reference evidence="14 15" key="1">
    <citation type="submission" date="2018-06" db="EMBL/GenBank/DDBJ databases">
        <title>Extensive metabolic versatility and redundancy in microbially diverse, dynamic hydrothermal sediments.</title>
        <authorList>
            <person name="Dombrowski N."/>
            <person name="Teske A."/>
            <person name="Baker B.J."/>
        </authorList>
    </citation>
    <scope>NUCLEOTIDE SEQUENCE [LARGE SCALE GENOMIC DNA]</scope>
    <source>
        <strain evidence="14">B36_G15</strain>
    </source>
</reference>
<sequence length="305" mass="35523">MIKIPVIIGPTASGKTEIALSIISEIGGEIVLADSRKIYRYLDIGTAKPSYYQRRLARFHMIDICDPDHYFSAGDYGEMAIRVIKRILSRNRIPLIVGGSGLYIEAIFNPLPPLPKPDIKIRKRIDRLEKRHGLSYLYQLLLDRDPEWAKRINPNDRQRIKRGLEVLISTGQPLSQQIKRRPEPLYHPQFIGITIPKERLRQRIETRMDGMLNDGLIEETRWLLRVGFDEDLNSLKTIGYQEAINYLKGIYNYEEMRTAILKNTYNYAKRQLTWFKRFKKTHWLAWPPPLGKILSILRPEPVSGS</sequence>
<dbReference type="NCBIfam" id="TIGR00174">
    <property type="entry name" value="miaA"/>
    <property type="match status" value="1"/>
</dbReference>
<feature type="binding site" evidence="10">
    <location>
        <begin position="9"/>
        <end position="16"/>
    </location>
    <ligand>
        <name>ATP</name>
        <dbReference type="ChEBI" id="CHEBI:30616"/>
    </ligand>
</feature>
<keyword evidence="4 10" id="KW-0808">Transferase</keyword>
<comment type="caution">
    <text evidence="10">Lacks conserved residue(s) required for the propagation of feature annotation.</text>
</comment>
<evidence type="ECO:0000256" key="9">
    <source>
        <dbReference type="ARBA" id="ARBA00049563"/>
    </source>
</evidence>
<dbReference type="PANTHER" id="PTHR11088">
    <property type="entry name" value="TRNA DIMETHYLALLYLTRANSFERASE"/>
    <property type="match status" value="1"/>
</dbReference>
<keyword evidence="7 10" id="KW-0067">ATP-binding</keyword>
<comment type="catalytic activity">
    <reaction evidence="9 10 11">
        <text>adenosine(37) in tRNA + dimethylallyl diphosphate = N(6)-dimethylallyladenosine(37) in tRNA + diphosphate</text>
        <dbReference type="Rhea" id="RHEA:26482"/>
        <dbReference type="Rhea" id="RHEA-COMP:10162"/>
        <dbReference type="Rhea" id="RHEA-COMP:10375"/>
        <dbReference type="ChEBI" id="CHEBI:33019"/>
        <dbReference type="ChEBI" id="CHEBI:57623"/>
        <dbReference type="ChEBI" id="CHEBI:74411"/>
        <dbReference type="ChEBI" id="CHEBI:74415"/>
        <dbReference type="EC" id="2.5.1.75"/>
    </reaction>
</comment>
<dbReference type="AlphaFoldDB" id="A0A660SGB8"/>